<keyword evidence="1" id="KW-1133">Transmembrane helix</keyword>
<keyword evidence="4" id="KW-1185">Reference proteome</keyword>
<evidence type="ECO:0000313" key="4">
    <source>
        <dbReference type="Proteomes" id="UP000196239"/>
    </source>
</evidence>
<evidence type="ECO:0000313" key="3">
    <source>
        <dbReference type="EMBL" id="CUR51388.1"/>
    </source>
</evidence>
<proteinExistence type="predicted"/>
<dbReference type="InterPro" id="IPR036278">
    <property type="entry name" value="Sialidase_sf"/>
</dbReference>
<sequence>MKTLHLSIMLAGIAMFGMFSFLPSFADNVNSEWPTGPGQFQLSQIVASGNNAYVIYQTYNGSEAFFRKSIDGGATFDKIIKINDDDNGEVISPQITTSGNNVYISWDVMYLNHTVHTMFKKSTDNGNTFGNAIVLNPYGAKTGYAVINQMTSLGSNVYAAMSYDDLTSSGGSQILKTSADNGDTFGKPVSIFNDGDYFSTKIAVSEKNVYVVSEKSYACQQGGCNQVNIFFRKSTDNGTTFGKMINLSNGTLVLAEQMIASKNNVFVVWQDGPYPAIFFTKSSDGGSTFSNKINLSKNITNNSEPQIAVEGNNIYVVFHDRGSSPSHMGVYFTKSSDGGSTFSNPVKIADRGTSSLHIATSEKNVYMIWDDFNSTSNRSNVFFTKSSDNGTNFDNPVNLSSEIKGETFGQLAVEEKNVYVGLGTGFPADYVYFRASNDGGRTFGNVTDLNHDSSQTKIPEFPFAVPMLLASFVPVIVFYRTRFRK</sequence>
<organism evidence="3 4">
    <name type="scientific">Nitrosotalea devaniterrae</name>
    <dbReference type="NCBI Taxonomy" id="1078905"/>
    <lineage>
        <taxon>Archaea</taxon>
        <taxon>Nitrososphaerota</taxon>
        <taxon>Nitrososphaeria</taxon>
        <taxon>Nitrosotaleales</taxon>
        <taxon>Nitrosotaleaceae</taxon>
        <taxon>Nitrosotalea</taxon>
    </lineage>
</organism>
<keyword evidence="1" id="KW-0472">Membrane</keyword>
<dbReference type="SUPFAM" id="SSF50939">
    <property type="entry name" value="Sialidases"/>
    <property type="match status" value="3"/>
</dbReference>
<dbReference type="Pfam" id="PF13088">
    <property type="entry name" value="BNR_2"/>
    <property type="match status" value="1"/>
</dbReference>
<gene>
    <name evidence="3" type="ORF">NDEV_0623</name>
</gene>
<protein>
    <recommendedName>
        <fullName evidence="2">Sialidase domain-containing protein</fullName>
    </recommendedName>
</protein>
<dbReference type="KEGG" id="ndv:NDEV_0623"/>
<feature type="domain" description="Sialidase" evidence="2">
    <location>
        <begin position="220"/>
        <end position="403"/>
    </location>
</feature>
<dbReference type="EMBL" id="LN890280">
    <property type="protein sequence ID" value="CUR51388.1"/>
    <property type="molecule type" value="Genomic_DNA"/>
</dbReference>
<dbReference type="AlphaFoldDB" id="A0A128A227"/>
<evidence type="ECO:0000256" key="1">
    <source>
        <dbReference type="SAM" id="Phobius"/>
    </source>
</evidence>
<keyword evidence="1" id="KW-0812">Transmembrane</keyword>
<dbReference type="Gene3D" id="2.120.10.10">
    <property type="match status" value="2"/>
</dbReference>
<dbReference type="Proteomes" id="UP000196239">
    <property type="component" value="Chromosome 1"/>
</dbReference>
<accession>A0A128A227</accession>
<feature type="transmembrane region" description="Helical" evidence="1">
    <location>
        <begin position="461"/>
        <end position="479"/>
    </location>
</feature>
<dbReference type="CDD" id="cd15482">
    <property type="entry name" value="Sialidase_non-viral"/>
    <property type="match status" value="1"/>
</dbReference>
<dbReference type="InterPro" id="IPR011040">
    <property type="entry name" value="Sialidase"/>
</dbReference>
<reference evidence="4" key="1">
    <citation type="submission" date="2015-10" db="EMBL/GenBank/DDBJ databases">
        <authorList>
            <person name="Lehtovirta-Morley L.E."/>
            <person name="Vieille C."/>
        </authorList>
    </citation>
    <scope>NUCLEOTIDE SEQUENCE [LARGE SCALE GENOMIC DNA]</scope>
</reference>
<evidence type="ECO:0000259" key="2">
    <source>
        <dbReference type="Pfam" id="PF13088"/>
    </source>
</evidence>
<name>A0A128A227_9ARCH</name>